<keyword evidence="1" id="KW-0472">Membrane</keyword>
<reference evidence="2 3" key="1">
    <citation type="submission" date="2013-03" db="EMBL/GenBank/DDBJ databases">
        <title>Whole genome shotgun sequencing of Clostridium sartagoforme AAU1.</title>
        <authorList>
            <person name="Joshi C.G."/>
            <person name="Duggirala S.M."/>
            <person name="Nathani N.M."/>
            <person name="Bhatt V.D."/>
            <person name="Patel A.K."/>
            <person name="Pandya P.R."/>
            <person name="KaPatel J.A."/>
        </authorList>
    </citation>
    <scope>NUCLEOTIDE SEQUENCE [LARGE SCALE GENOMIC DNA]</scope>
    <source>
        <strain evidence="2 3">AAU1</strain>
    </source>
</reference>
<dbReference type="Pfam" id="PF11139">
    <property type="entry name" value="SfLAP"/>
    <property type="match status" value="1"/>
</dbReference>
<proteinExistence type="predicted"/>
<dbReference type="AlphaFoldDB" id="R9C540"/>
<dbReference type="RefSeq" id="WP_016207884.1">
    <property type="nucleotide sequence ID" value="NZ_ASRV01000150.1"/>
</dbReference>
<accession>R9C540</accession>
<organism evidence="2 3">
    <name type="scientific">Clostridium sartagoforme AAU1</name>
    <dbReference type="NCBI Taxonomy" id="1202534"/>
    <lineage>
        <taxon>Bacteria</taxon>
        <taxon>Bacillati</taxon>
        <taxon>Bacillota</taxon>
        <taxon>Clostridia</taxon>
        <taxon>Eubacteriales</taxon>
        <taxon>Clostridiaceae</taxon>
        <taxon>Clostridium</taxon>
    </lineage>
</organism>
<dbReference type="PATRIC" id="fig|1202534.3.peg.2543"/>
<evidence type="ECO:0000313" key="2">
    <source>
        <dbReference type="EMBL" id="EOR24484.1"/>
    </source>
</evidence>
<sequence length="242" mass="27284">MLSLLIATITTSAIDSLNPVAITQQFVLQGLVKKKHHIWYFISATAIVNFIGGMLVYFGLASILKNYMDIILGKYFQLIYTTELILGIAMFIAVSYIIMNKKIKFLENKISTLKGDVVQPSEENDTLIRFKSLNPVSLFIIGSVATICELTTALPYFAFLTIILNYKLPVITVVLIMLLYNFIYSSPLILLYILYAKCQDKVDKFYTLIKEKMSKYSNILTPLVVGGIGSFLIYNSIINLLN</sequence>
<feature type="transmembrane region" description="Helical" evidence="1">
    <location>
        <begin position="138"/>
        <end position="164"/>
    </location>
</feature>
<evidence type="ECO:0000256" key="1">
    <source>
        <dbReference type="SAM" id="Phobius"/>
    </source>
</evidence>
<evidence type="ECO:0000313" key="3">
    <source>
        <dbReference type="Proteomes" id="UP000013988"/>
    </source>
</evidence>
<feature type="transmembrane region" description="Helical" evidence="1">
    <location>
        <begin position="38"/>
        <end position="58"/>
    </location>
</feature>
<keyword evidence="1" id="KW-1133">Transmembrane helix</keyword>
<gene>
    <name evidence="2" type="ORF">A500_12824</name>
</gene>
<comment type="caution">
    <text evidence="2">The sequence shown here is derived from an EMBL/GenBank/DDBJ whole genome shotgun (WGS) entry which is preliminary data.</text>
</comment>
<dbReference type="InterPro" id="IPR021315">
    <property type="entry name" value="Gap/Sap"/>
</dbReference>
<feature type="transmembrane region" description="Helical" evidence="1">
    <location>
        <begin position="78"/>
        <end position="99"/>
    </location>
</feature>
<feature type="transmembrane region" description="Helical" evidence="1">
    <location>
        <begin position="170"/>
        <end position="195"/>
    </location>
</feature>
<keyword evidence="1" id="KW-0812">Transmembrane</keyword>
<name>R9C540_9CLOT</name>
<feature type="transmembrane region" description="Helical" evidence="1">
    <location>
        <begin position="216"/>
        <end position="237"/>
    </location>
</feature>
<protein>
    <recommendedName>
        <fullName evidence="4">Sap-like sulfolipid-1-addressing protein</fullName>
    </recommendedName>
</protein>
<dbReference type="EMBL" id="ASRV01000150">
    <property type="protein sequence ID" value="EOR24484.1"/>
    <property type="molecule type" value="Genomic_DNA"/>
</dbReference>
<keyword evidence="3" id="KW-1185">Reference proteome</keyword>
<dbReference type="OrthoDB" id="2193865at2"/>
<dbReference type="Proteomes" id="UP000013988">
    <property type="component" value="Unassembled WGS sequence"/>
</dbReference>
<evidence type="ECO:0008006" key="4">
    <source>
        <dbReference type="Google" id="ProtNLM"/>
    </source>
</evidence>